<accession>A0A437AJK6</accession>
<evidence type="ECO:0000313" key="3">
    <source>
        <dbReference type="Proteomes" id="UP000282876"/>
    </source>
</evidence>
<reference evidence="2 3" key="1">
    <citation type="submission" date="2018-10" db="EMBL/GenBank/DDBJ databases">
        <title>Draft genome sequence of the microsporidian Tubulinosema ratisbonensis.</title>
        <authorList>
            <person name="Polonais V."/>
            <person name="Peyretaillade E."/>
            <person name="Niehus S."/>
            <person name="Wawrzyniak I."/>
            <person name="Franchet A."/>
            <person name="Gaspin C."/>
            <person name="Reichstadt M."/>
            <person name="Belser C."/>
            <person name="Labadie K."/>
            <person name="Delbac F."/>
            <person name="Ferrandon D."/>
        </authorList>
    </citation>
    <scope>NUCLEOTIDE SEQUENCE [LARGE SCALE GENOMIC DNA]</scope>
    <source>
        <strain evidence="2 3">Franzen</strain>
    </source>
</reference>
<gene>
    <name evidence="2" type="ORF">TUBRATIS_22700</name>
</gene>
<protein>
    <submittedName>
        <fullName evidence="2">Uncharacterized protein</fullName>
    </submittedName>
</protein>
<keyword evidence="1" id="KW-0472">Membrane</keyword>
<dbReference type="OrthoDB" id="2190520at2759"/>
<feature type="transmembrane region" description="Helical" evidence="1">
    <location>
        <begin position="45"/>
        <end position="67"/>
    </location>
</feature>
<feature type="transmembrane region" description="Helical" evidence="1">
    <location>
        <begin position="209"/>
        <end position="228"/>
    </location>
</feature>
<sequence>MNRILIFYLIYCCFNLVEIIVYTIYAKLLINHLLDMGIKIYGSVIYGVSGFFFGNFVSFTSFSYAFLALNHQALLLYFYFTIFIFLNSALLIPFSKKPYLILGFLLPLIFEFLFVLKNFDLFARKIIFQRNKKLGSNLKLKRALNIRSMTMVTRTVAYIYIYRMLFANFVAGEVYPKQSHKNNYLLHSLIGIDLLCSLYEKYENKIIKTISWLCVLGISIFIMMVMILKWHCMKRFDKIRMGQDLARMIIYFCFTTYDFYILGSGLKEYHRTYNV</sequence>
<keyword evidence="1" id="KW-1133">Transmembrane helix</keyword>
<feature type="transmembrane region" description="Helical" evidence="1">
    <location>
        <begin position="74"/>
        <end position="94"/>
    </location>
</feature>
<dbReference type="AlphaFoldDB" id="A0A437AJK6"/>
<evidence type="ECO:0000313" key="2">
    <source>
        <dbReference type="EMBL" id="RVD91278.1"/>
    </source>
</evidence>
<keyword evidence="1" id="KW-0812">Transmembrane</keyword>
<organism evidence="2 3">
    <name type="scientific">Tubulinosema ratisbonensis</name>
    <dbReference type="NCBI Taxonomy" id="291195"/>
    <lineage>
        <taxon>Eukaryota</taxon>
        <taxon>Fungi</taxon>
        <taxon>Fungi incertae sedis</taxon>
        <taxon>Microsporidia</taxon>
        <taxon>Tubulinosematoidea</taxon>
        <taxon>Tubulinosematidae</taxon>
        <taxon>Tubulinosema</taxon>
    </lineage>
</organism>
<keyword evidence="3" id="KW-1185">Reference proteome</keyword>
<dbReference type="Proteomes" id="UP000282876">
    <property type="component" value="Unassembled WGS sequence"/>
</dbReference>
<feature type="transmembrane region" description="Helical" evidence="1">
    <location>
        <begin position="100"/>
        <end position="123"/>
    </location>
</feature>
<feature type="transmembrane region" description="Helical" evidence="1">
    <location>
        <begin position="5"/>
        <end position="25"/>
    </location>
</feature>
<evidence type="ECO:0000256" key="1">
    <source>
        <dbReference type="SAM" id="Phobius"/>
    </source>
</evidence>
<proteinExistence type="predicted"/>
<dbReference type="VEuPathDB" id="MicrosporidiaDB:TUBRATIS_22700"/>
<dbReference type="EMBL" id="RCSS01000581">
    <property type="protein sequence ID" value="RVD91278.1"/>
    <property type="molecule type" value="Genomic_DNA"/>
</dbReference>
<feature type="transmembrane region" description="Helical" evidence="1">
    <location>
        <begin position="248"/>
        <end position="266"/>
    </location>
</feature>
<name>A0A437AJK6_9MICR</name>
<comment type="caution">
    <text evidence="2">The sequence shown here is derived from an EMBL/GenBank/DDBJ whole genome shotgun (WGS) entry which is preliminary data.</text>
</comment>